<dbReference type="Gene3D" id="3.40.1000.40">
    <property type="entry name" value="Respiratory growth induced protein 1"/>
    <property type="match status" value="1"/>
</dbReference>
<dbReference type="AlphaFoldDB" id="A0A0A8L4G1"/>
<gene>
    <name evidence="3" type="ORF">KLDO_g1391</name>
</gene>
<dbReference type="EMBL" id="CCBQ010000019">
    <property type="protein sequence ID" value="CDO93086.1"/>
    <property type="molecule type" value="Genomic_DNA"/>
</dbReference>
<dbReference type="GO" id="GO:0006112">
    <property type="term" value="P:energy reserve metabolic process"/>
    <property type="evidence" value="ECO:0007669"/>
    <property type="project" value="InterPro"/>
</dbReference>
<reference evidence="3 4" key="1">
    <citation type="submission" date="2014-03" db="EMBL/GenBank/DDBJ databases">
        <title>The genome of Kluyveromyces dobzhanskii.</title>
        <authorList>
            <person name="Nystedt B."/>
            <person name="Astrom S."/>
        </authorList>
    </citation>
    <scope>NUCLEOTIDE SEQUENCE [LARGE SCALE GENOMIC DNA]</scope>
    <source>
        <strain evidence="3 4">CBS 2104</strain>
    </source>
</reference>
<evidence type="ECO:0000313" key="3">
    <source>
        <dbReference type="EMBL" id="CDO93086.1"/>
    </source>
</evidence>
<organism evidence="3 4">
    <name type="scientific">Kluyveromyces dobzhanskii CBS 2104</name>
    <dbReference type="NCBI Taxonomy" id="1427455"/>
    <lineage>
        <taxon>Eukaryota</taxon>
        <taxon>Fungi</taxon>
        <taxon>Dikarya</taxon>
        <taxon>Ascomycota</taxon>
        <taxon>Saccharomycotina</taxon>
        <taxon>Saccharomycetes</taxon>
        <taxon>Saccharomycetales</taxon>
        <taxon>Saccharomycetaceae</taxon>
        <taxon>Kluyveromyces</taxon>
    </lineage>
</organism>
<name>A0A0A8L4G1_9SACH</name>
<proteinExistence type="inferred from homology"/>
<dbReference type="InterPro" id="IPR038235">
    <property type="entry name" value="RGI1_sf"/>
</dbReference>
<dbReference type="InterPro" id="IPR022554">
    <property type="entry name" value="RGI1"/>
</dbReference>
<comment type="function">
    <text evidence="1">Involved in the control of energetic metabolism and significantly contribute to cell fitness, especially under respiratory growth conditions.</text>
</comment>
<dbReference type="Pfam" id="PF10843">
    <property type="entry name" value="RGI1"/>
    <property type="match status" value="1"/>
</dbReference>
<dbReference type="Proteomes" id="UP000031516">
    <property type="component" value="Unassembled WGS sequence"/>
</dbReference>
<accession>A0A0A8L4G1</accession>
<evidence type="ECO:0000256" key="1">
    <source>
        <dbReference type="ARBA" id="ARBA00003033"/>
    </source>
</evidence>
<evidence type="ECO:0000256" key="2">
    <source>
        <dbReference type="ARBA" id="ARBA00009268"/>
    </source>
</evidence>
<keyword evidence="4" id="KW-1185">Reference proteome</keyword>
<dbReference type="OrthoDB" id="4082176at2759"/>
<comment type="similarity">
    <text evidence="2">Belongs to the RGI1 family.</text>
</comment>
<evidence type="ECO:0000313" key="4">
    <source>
        <dbReference type="Proteomes" id="UP000031516"/>
    </source>
</evidence>
<comment type="caution">
    <text evidence="3">The sequence shown here is derived from an EMBL/GenBank/DDBJ whole genome shotgun (WGS) entry which is preliminary data.</text>
</comment>
<sequence length="162" mass="19114">MTKKVKGPKFENVTTKSGEVLKVFEDLNDFETFIKNETEDDEFDHVHCHLKYYPPFVLHESHEDPEKIKDSANSHSKKFVRHLHQHIEKHLLKDIKERIKLPDLKFKDKAKEETFEHIVWKYNDFTQYHGKDFEIHLTVECHNDSAIVDVDYLTKPAAVAAA</sequence>
<protein>
    <submittedName>
        <fullName evidence="3">WGS project CCBQ000000000 data, contig 00099</fullName>
    </submittedName>
</protein>